<comment type="catalytic activity">
    <reaction evidence="7">
        <text>L-kynurenine + 2-oxoglutarate = kynurenate + L-glutamate + H2O</text>
        <dbReference type="Rhea" id="RHEA:65560"/>
        <dbReference type="ChEBI" id="CHEBI:15377"/>
        <dbReference type="ChEBI" id="CHEBI:16810"/>
        <dbReference type="ChEBI" id="CHEBI:29985"/>
        <dbReference type="ChEBI" id="CHEBI:57959"/>
        <dbReference type="ChEBI" id="CHEBI:58454"/>
        <dbReference type="EC" id="2.6.1.7"/>
    </reaction>
    <physiologicalReaction direction="left-to-right" evidence="7">
        <dbReference type="Rhea" id="RHEA:65561"/>
    </physiologicalReaction>
</comment>
<dbReference type="PANTHER" id="PTHR42790:SF19">
    <property type="entry name" value="KYNURENINE_ALPHA-AMINOADIPATE AMINOTRANSFERASE, MITOCHONDRIAL"/>
    <property type="match status" value="1"/>
</dbReference>
<comment type="catalytic activity">
    <reaction evidence="13">
        <text>2-oxo-3-sulfanylpropanoate + L-kynurenine = kynurenate + L-cysteine + H2O</text>
        <dbReference type="Rhea" id="RHEA:69104"/>
        <dbReference type="ChEBI" id="CHEBI:15377"/>
        <dbReference type="ChEBI" id="CHEBI:35235"/>
        <dbReference type="ChEBI" id="CHEBI:57678"/>
        <dbReference type="ChEBI" id="CHEBI:57959"/>
        <dbReference type="ChEBI" id="CHEBI:58454"/>
    </reaction>
    <physiologicalReaction direction="left-to-right" evidence="13">
        <dbReference type="Rhea" id="RHEA:69105"/>
    </physiologicalReaction>
</comment>
<dbReference type="GO" id="GO:0047536">
    <property type="term" value="F:2-aminoadipate transaminase activity"/>
    <property type="evidence" value="ECO:0007669"/>
    <property type="project" value="UniProtKB-EC"/>
</dbReference>
<comment type="function">
    <text evidence="25">Transaminase with broad substrate specificity. Has transaminase activity towards aminoadipate, kynurenine, methionine and glutamate. Shows activity also towards tryptophan, aspartate and hydroxykynurenine. Accepts a variety of oxo-acids as amino-group acceptors, with a preference for 2-oxoglutarate, 2-oxocaproic acid, phenylpyruvate and alpha-oxo-gamma-methiol butyric acid. Can also use glyoxylate as amino-group acceptor (in vitro).</text>
</comment>
<evidence type="ECO:0000256" key="28">
    <source>
        <dbReference type="ARBA" id="ARBA00067027"/>
    </source>
</evidence>
<dbReference type="SUPFAM" id="SSF53383">
    <property type="entry name" value="PLP-dependent transferases"/>
    <property type="match status" value="1"/>
</dbReference>
<dbReference type="InterPro" id="IPR015424">
    <property type="entry name" value="PyrdxlP-dep_Trfase"/>
</dbReference>
<comment type="catalytic activity">
    <reaction evidence="9">
        <text>L-tyrosine + glyoxylate = 3-(4-hydroxyphenyl)pyruvate + glycine</text>
        <dbReference type="Rhea" id="RHEA:69116"/>
        <dbReference type="ChEBI" id="CHEBI:36242"/>
        <dbReference type="ChEBI" id="CHEBI:36655"/>
        <dbReference type="ChEBI" id="CHEBI:57305"/>
        <dbReference type="ChEBI" id="CHEBI:58315"/>
    </reaction>
</comment>
<evidence type="ECO:0000256" key="27">
    <source>
        <dbReference type="ARBA" id="ARBA00066546"/>
    </source>
</evidence>
<dbReference type="EC" id="2.6.1.4" evidence="27"/>
<comment type="catalytic activity">
    <reaction evidence="24">
        <text>4-methyl-2-oxopentanoate + L-kynurenine = kynurenate + L-leucine + H2O</text>
        <dbReference type="Rhea" id="RHEA:66068"/>
        <dbReference type="ChEBI" id="CHEBI:15377"/>
        <dbReference type="ChEBI" id="CHEBI:17865"/>
        <dbReference type="ChEBI" id="CHEBI:57427"/>
        <dbReference type="ChEBI" id="CHEBI:57959"/>
        <dbReference type="ChEBI" id="CHEBI:58454"/>
    </reaction>
    <physiologicalReaction direction="left-to-right" evidence="24">
        <dbReference type="Rhea" id="RHEA:66069"/>
    </physiologicalReaction>
</comment>
<evidence type="ECO:0000256" key="31">
    <source>
        <dbReference type="ARBA" id="ARBA00075068"/>
    </source>
</evidence>
<comment type="catalytic activity">
    <reaction evidence="18">
        <text>L-tryptophan + glyoxylate = indole-3-pyruvate + glycine</text>
        <dbReference type="Rhea" id="RHEA:69124"/>
        <dbReference type="ChEBI" id="CHEBI:17640"/>
        <dbReference type="ChEBI" id="CHEBI:36655"/>
        <dbReference type="ChEBI" id="CHEBI:57305"/>
        <dbReference type="ChEBI" id="CHEBI:57912"/>
    </reaction>
</comment>
<dbReference type="GO" id="GO:0030170">
    <property type="term" value="F:pyridoxal phosphate binding"/>
    <property type="evidence" value="ECO:0007669"/>
    <property type="project" value="InterPro"/>
</dbReference>
<dbReference type="GO" id="GO:1901605">
    <property type="term" value="P:alpha-amino acid metabolic process"/>
    <property type="evidence" value="ECO:0007669"/>
    <property type="project" value="TreeGrafter"/>
</dbReference>
<comment type="similarity">
    <text evidence="2">Belongs to the class-I pyridoxal-phosphate-dependent aminotransferase family.</text>
</comment>
<evidence type="ECO:0000256" key="5">
    <source>
        <dbReference type="ARBA" id="ARBA00022679"/>
    </source>
</evidence>
<evidence type="ECO:0000256" key="14">
    <source>
        <dbReference type="ARBA" id="ARBA00051759"/>
    </source>
</evidence>
<evidence type="ECO:0000256" key="20">
    <source>
        <dbReference type="ARBA" id="ARBA00052404"/>
    </source>
</evidence>
<evidence type="ECO:0000256" key="39">
    <source>
        <dbReference type="ARBA" id="ARBA00083286"/>
    </source>
</evidence>
<evidence type="ECO:0000256" key="19">
    <source>
        <dbReference type="ARBA" id="ARBA00052400"/>
    </source>
</evidence>
<dbReference type="FunFam" id="3.90.1150.10:FF:000166">
    <property type="entry name" value="Kynurenine/alpha-aminoadipate aminotransferase, mitochondrial"/>
    <property type="match status" value="1"/>
</dbReference>
<comment type="cofactor">
    <cofactor evidence="1">
        <name>pyridoxal 5'-phosphate</name>
        <dbReference type="ChEBI" id="CHEBI:597326"/>
    </cofactor>
</comment>
<comment type="catalytic activity">
    <reaction evidence="23">
        <text>3-phenylpyruvate + L-kynurenine = kynurenate + L-phenylalanine + H2O</text>
        <dbReference type="Rhea" id="RHEA:66092"/>
        <dbReference type="ChEBI" id="CHEBI:15377"/>
        <dbReference type="ChEBI" id="CHEBI:18005"/>
        <dbReference type="ChEBI" id="CHEBI:57959"/>
        <dbReference type="ChEBI" id="CHEBI:58095"/>
        <dbReference type="ChEBI" id="CHEBI:58454"/>
    </reaction>
    <physiologicalReaction direction="left-to-right" evidence="23">
        <dbReference type="Rhea" id="RHEA:66093"/>
    </physiologicalReaction>
</comment>
<accession>A0A0P4WC97</accession>
<evidence type="ECO:0000256" key="35">
    <source>
        <dbReference type="ARBA" id="ARBA00082040"/>
    </source>
</evidence>
<comment type="catalytic activity">
    <reaction evidence="11">
        <text>2-oxopentanoate + L-kynurenine = L-2-aminopentanoate + kynurenate + H2O</text>
        <dbReference type="Rhea" id="RHEA:66076"/>
        <dbReference type="ChEBI" id="CHEBI:15377"/>
        <dbReference type="ChEBI" id="CHEBI:28644"/>
        <dbReference type="ChEBI" id="CHEBI:57959"/>
        <dbReference type="ChEBI" id="CHEBI:58441"/>
        <dbReference type="ChEBI" id="CHEBI:58454"/>
    </reaction>
    <physiologicalReaction direction="left-to-right" evidence="11">
        <dbReference type="Rhea" id="RHEA:66077"/>
    </physiologicalReaction>
</comment>
<evidence type="ECO:0000256" key="2">
    <source>
        <dbReference type="ARBA" id="ARBA00007441"/>
    </source>
</evidence>
<dbReference type="GO" id="GO:0005759">
    <property type="term" value="C:mitochondrial matrix"/>
    <property type="evidence" value="ECO:0007669"/>
    <property type="project" value="UniProtKB-ARBA"/>
</dbReference>
<evidence type="ECO:0000256" key="17">
    <source>
        <dbReference type="ARBA" id="ARBA00052128"/>
    </source>
</evidence>
<dbReference type="AlphaFoldDB" id="A0A0P4WC97"/>
<dbReference type="GO" id="GO:0016212">
    <property type="term" value="F:kynurenine-oxoglutarate transaminase activity"/>
    <property type="evidence" value="ECO:0007669"/>
    <property type="project" value="UniProtKB-EC"/>
</dbReference>
<keyword evidence="6" id="KW-0663">Pyridoxal phosphate</keyword>
<evidence type="ECO:0000256" key="8">
    <source>
        <dbReference type="ARBA" id="ARBA00047677"/>
    </source>
</evidence>
<evidence type="ECO:0000256" key="9">
    <source>
        <dbReference type="ARBA" id="ARBA00050142"/>
    </source>
</evidence>
<evidence type="ECO:0000256" key="18">
    <source>
        <dbReference type="ARBA" id="ARBA00052393"/>
    </source>
</evidence>
<evidence type="ECO:0000256" key="3">
    <source>
        <dbReference type="ARBA" id="ARBA00012751"/>
    </source>
</evidence>
<evidence type="ECO:0000256" key="29">
    <source>
        <dbReference type="ARBA" id="ARBA00067059"/>
    </source>
</evidence>
<evidence type="ECO:0000256" key="11">
    <source>
        <dbReference type="ARBA" id="ARBA00051090"/>
    </source>
</evidence>
<evidence type="ECO:0000256" key="23">
    <source>
        <dbReference type="ARBA" id="ARBA00052580"/>
    </source>
</evidence>
<comment type="catalytic activity">
    <reaction evidence="14">
        <text>2-oxoadipate + L-kynurenine = L-2-aminoadipate + kynurenate + H2O</text>
        <dbReference type="Rhea" id="RHEA:70047"/>
        <dbReference type="ChEBI" id="CHEBI:15377"/>
        <dbReference type="ChEBI" id="CHEBI:57499"/>
        <dbReference type="ChEBI" id="CHEBI:57959"/>
        <dbReference type="ChEBI" id="CHEBI:58454"/>
        <dbReference type="ChEBI" id="CHEBI:58672"/>
    </reaction>
    <physiologicalReaction direction="left-to-right" evidence="14">
        <dbReference type="Rhea" id="RHEA:70048"/>
    </physiologicalReaction>
</comment>
<comment type="pathway">
    <text evidence="26">Amino-acid degradation; L-lysine degradation via saccharopine pathway; glutaryl-CoA from L-lysine: step 4/6.</text>
</comment>
<dbReference type="FunFam" id="3.40.640.10:FF:000071">
    <property type="entry name" value="Kynurenine/alpha-aminoadipate aminotransferase, mitochondrial"/>
    <property type="match status" value="1"/>
</dbReference>
<dbReference type="EC" id="2.6.1.73" evidence="29"/>
<keyword evidence="4" id="KW-0032">Aminotransferase</keyword>
<evidence type="ECO:0000256" key="36">
    <source>
        <dbReference type="ARBA" id="ARBA00082705"/>
    </source>
</evidence>
<evidence type="ECO:0000256" key="21">
    <source>
        <dbReference type="ARBA" id="ARBA00052518"/>
    </source>
</evidence>
<evidence type="ECO:0000256" key="16">
    <source>
        <dbReference type="ARBA" id="ARBA00052124"/>
    </source>
</evidence>
<evidence type="ECO:0000256" key="4">
    <source>
        <dbReference type="ARBA" id="ARBA00022576"/>
    </source>
</evidence>
<evidence type="ECO:0000256" key="33">
    <source>
        <dbReference type="ARBA" id="ARBA00080916"/>
    </source>
</evidence>
<comment type="catalytic activity">
    <reaction evidence="17">
        <text>2-oxohexanoate + L-kynurenine = L-2-aminohexanoate + kynurenate + H2O</text>
        <dbReference type="Rhea" id="RHEA:66060"/>
        <dbReference type="ChEBI" id="CHEBI:15377"/>
        <dbReference type="ChEBI" id="CHEBI:35177"/>
        <dbReference type="ChEBI" id="CHEBI:57959"/>
        <dbReference type="ChEBI" id="CHEBI:58454"/>
        <dbReference type="ChEBI" id="CHEBI:58455"/>
    </reaction>
    <physiologicalReaction direction="left-to-right" evidence="17">
        <dbReference type="Rhea" id="RHEA:66061"/>
    </physiologicalReaction>
</comment>
<reference evidence="42" key="1">
    <citation type="submission" date="2015-09" db="EMBL/GenBank/DDBJ databases">
        <title>Scylla olivacea transcriptome.</title>
        <authorList>
            <person name="Ikhwanuddin M."/>
        </authorList>
    </citation>
    <scope>NUCLEOTIDE SEQUENCE</scope>
</reference>
<dbReference type="InterPro" id="IPR015421">
    <property type="entry name" value="PyrdxlP-dep_Trfase_major"/>
</dbReference>
<comment type="catalytic activity">
    <reaction evidence="15">
        <text>2-oxobutanoate + L-kynurenine = (2S)-2-aminobutanoate + kynurenate + H2O</text>
        <dbReference type="Rhea" id="RHEA:66044"/>
        <dbReference type="ChEBI" id="CHEBI:15377"/>
        <dbReference type="ChEBI" id="CHEBI:16763"/>
        <dbReference type="ChEBI" id="CHEBI:57959"/>
        <dbReference type="ChEBI" id="CHEBI:58454"/>
        <dbReference type="ChEBI" id="CHEBI:74359"/>
    </reaction>
    <physiologicalReaction direction="left-to-right" evidence="15">
        <dbReference type="Rhea" id="RHEA:66045"/>
    </physiologicalReaction>
</comment>
<evidence type="ECO:0000256" key="32">
    <source>
        <dbReference type="ARBA" id="ARBA00080697"/>
    </source>
</evidence>
<dbReference type="Gene3D" id="3.40.640.10">
    <property type="entry name" value="Type I PLP-dependent aspartate aminotransferase-like (Major domain)"/>
    <property type="match status" value="1"/>
</dbReference>
<organism evidence="42">
    <name type="scientific">Scylla olivacea</name>
    <name type="common">Orange mud crab</name>
    <name type="synonym">Cancer olivacea</name>
    <dbReference type="NCBI Taxonomy" id="85551"/>
    <lineage>
        <taxon>Eukaryota</taxon>
        <taxon>Metazoa</taxon>
        <taxon>Ecdysozoa</taxon>
        <taxon>Arthropoda</taxon>
        <taxon>Crustacea</taxon>
        <taxon>Multicrustacea</taxon>
        <taxon>Malacostraca</taxon>
        <taxon>Eumalacostraca</taxon>
        <taxon>Eucarida</taxon>
        <taxon>Decapoda</taxon>
        <taxon>Pleocyemata</taxon>
        <taxon>Brachyura</taxon>
        <taxon>Eubrachyura</taxon>
        <taxon>Portunoidea</taxon>
        <taxon>Portunidae</taxon>
        <taxon>Portuninae</taxon>
        <taxon>Scylla</taxon>
    </lineage>
</organism>
<evidence type="ECO:0000256" key="24">
    <source>
        <dbReference type="ARBA" id="ARBA00052831"/>
    </source>
</evidence>
<comment type="catalytic activity">
    <reaction evidence="16">
        <text>indole-3-pyruvate + L-kynurenine = kynurenate + L-tryptophan + H2O</text>
        <dbReference type="Rhea" id="RHEA:66052"/>
        <dbReference type="ChEBI" id="CHEBI:15377"/>
        <dbReference type="ChEBI" id="CHEBI:17640"/>
        <dbReference type="ChEBI" id="CHEBI:57912"/>
        <dbReference type="ChEBI" id="CHEBI:57959"/>
        <dbReference type="ChEBI" id="CHEBI:58454"/>
    </reaction>
    <physiologicalReaction direction="left-to-right" evidence="16">
        <dbReference type="Rhea" id="RHEA:66053"/>
    </physiologicalReaction>
</comment>
<comment type="catalytic activity">
    <reaction evidence="12">
        <text>4-methylsulfanyl-2-oxobutanoate + L-kynurenine = kynurenate + L-methionine + H2O</text>
        <dbReference type="Rhea" id="RHEA:69096"/>
        <dbReference type="ChEBI" id="CHEBI:15377"/>
        <dbReference type="ChEBI" id="CHEBI:16723"/>
        <dbReference type="ChEBI" id="CHEBI:57844"/>
        <dbReference type="ChEBI" id="CHEBI:57959"/>
        <dbReference type="ChEBI" id="CHEBI:58454"/>
    </reaction>
    <physiologicalReaction direction="left-to-right" evidence="12">
        <dbReference type="Rhea" id="RHEA:69097"/>
    </physiologicalReaction>
</comment>
<name>A0A0P4WC97_SCYOL</name>
<evidence type="ECO:0000256" key="26">
    <source>
        <dbReference type="ARBA" id="ARBA00060610"/>
    </source>
</evidence>
<dbReference type="GO" id="GO:0047958">
    <property type="term" value="F:glycine:2-oxoglutarate aminotransferase activity"/>
    <property type="evidence" value="ECO:0007669"/>
    <property type="project" value="UniProtKB-EC"/>
</dbReference>
<comment type="catalytic activity">
    <reaction evidence="20">
        <text>glyoxylate + L-methionine = 4-methylsulfanyl-2-oxobutanoate + glycine</text>
        <dbReference type="Rhea" id="RHEA:22884"/>
        <dbReference type="ChEBI" id="CHEBI:16723"/>
        <dbReference type="ChEBI" id="CHEBI:36655"/>
        <dbReference type="ChEBI" id="CHEBI:57305"/>
        <dbReference type="ChEBI" id="CHEBI:57844"/>
        <dbReference type="EC" id="2.6.1.73"/>
    </reaction>
</comment>
<dbReference type="EC" id="2.6.1.7" evidence="3"/>
<dbReference type="CDD" id="cd00609">
    <property type="entry name" value="AAT_like"/>
    <property type="match status" value="1"/>
</dbReference>
<comment type="catalytic activity">
    <reaction evidence="8">
        <text>L-kynurenine + glyoxylate = kynurenate + glycine + H2O</text>
        <dbReference type="Rhea" id="RHEA:65896"/>
        <dbReference type="ChEBI" id="CHEBI:15377"/>
        <dbReference type="ChEBI" id="CHEBI:36655"/>
        <dbReference type="ChEBI" id="CHEBI:57305"/>
        <dbReference type="ChEBI" id="CHEBI:57959"/>
        <dbReference type="ChEBI" id="CHEBI:58454"/>
        <dbReference type="EC" id="2.6.1.63"/>
    </reaction>
    <physiologicalReaction direction="left-to-right" evidence="8">
        <dbReference type="Rhea" id="RHEA:65897"/>
    </physiologicalReaction>
</comment>
<proteinExistence type="inferred from homology"/>
<dbReference type="InterPro" id="IPR050859">
    <property type="entry name" value="Class-I_PLP-dep_aminotransf"/>
</dbReference>
<evidence type="ECO:0000256" key="1">
    <source>
        <dbReference type="ARBA" id="ARBA00001933"/>
    </source>
</evidence>
<comment type="catalytic activity">
    <reaction evidence="21">
        <text>L-leucine + glyoxylate = 4-methyl-2-oxopentanoate + glycine</text>
        <dbReference type="Rhea" id="RHEA:69128"/>
        <dbReference type="ChEBI" id="CHEBI:17865"/>
        <dbReference type="ChEBI" id="CHEBI:36655"/>
        <dbReference type="ChEBI" id="CHEBI:57305"/>
        <dbReference type="ChEBI" id="CHEBI:57427"/>
    </reaction>
</comment>
<evidence type="ECO:0000256" key="22">
    <source>
        <dbReference type="ARBA" id="ARBA00052537"/>
    </source>
</evidence>
<evidence type="ECO:0000256" key="12">
    <source>
        <dbReference type="ARBA" id="ARBA00051184"/>
    </source>
</evidence>
<evidence type="ECO:0000256" key="38">
    <source>
        <dbReference type="ARBA" id="ARBA00083236"/>
    </source>
</evidence>
<dbReference type="GO" id="GO:0047315">
    <property type="term" value="F:kynurenine-glyoxylate transaminase activity"/>
    <property type="evidence" value="ECO:0007669"/>
    <property type="project" value="UniProtKB-EC"/>
</dbReference>
<evidence type="ECO:0000313" key="42">
    <source>
        <dbReference type="EMBL" id="JAI64842.1"/>
    </source>
</evidence>
<evidence type="ECO:0000256" key="15">
    <source>
        <dbReference type="ARBA" id="ARBA00051879"/>
    </source>
</evidence>
<evidence type="ECO:0000256" key="7">
    <source>
        <dbReference type="ARBA" id="ARBA00047478"/>
    </source>
</evidence>
<dbReference type="GO" id="GO:0050094">
    <property type="term" value="F:methionine-glyoxylate transaminase activity"/>
    <property type="evidence" value="ECO:0007669"/>
    <property type="project" value="UniProtKB-EC"/>
</dbReference>
<evidence type="ECO:0000256" key="34">
    <source>
        <dbReference type="ARBA" id="ARBA00081438"/>
    </source>
</evidence>
<comment type="catalytic activity">
    <reaction evidence="10">
        <text>L-2-aminoadipate + glyoxylate = 2-oxoadipate + glycine</text>
        <dbReference type="Rhea" id="RHEA:69112"/>
        <dbReference type="ChEBI" id="CHEBI:36655"/>
        <dbReference type="ChEBI" id="CHEBI:57305"/>
        <dbReference type="ChEBI" id="CHEBI:57499"/>
        <dbReference type="ChEBI" id="CHEBI:58672"/>
    </reaction>
    <physiologicalReaction direction="left-to-right" evidence="10">
        <dbReference type="Rhea" id="RHEA:69113"/>
    </physiologicalReaction>
</comment>
<dbReference type="PANTHER" id="PTHR42790">
    <property type="entry name" value="AMINOTRANSFERASE"/>
    <property type="match status" value="1"/>
</dbReference>
<feature type="domain" description="Aminotransferase class I/classII large" evidence="41">
    <location>
        <begin position="63"/>
        <end position="412"/>
    </location>
</feature>
<evidence type="ECO:0000256" key="25">
    <source>
        <dbReference type="ARBA" id="ARBA00056991"/>
    </source>
</evidence>
<evidence type="ECO:0000256" key="6">
    <source>
        <dbReference type="ARBA" id="ARBA00022898"/>
    </source>
</evidence>
<dbReference type="Pfam" id="PF00155">
    <property type="entry name" value="Aminotran_1_2"/>
    <property type="match status" value="1"/>
</dbReference>
<comment type="catalytic activity">
    <reaction evidence="19">
        <text>glyoxylate + L-phenylalanine = 3-phenylpyruvate + glycine</text>
        <dbReference type="Rhea" id="RHEA:69120"/>
        <dbReference type="ChEBI" id="CHEBI:18005"/>
        <dbReference type="ChEBI" id="CHEBI:36655"/>
        <dbReference type="ChEBI" id="CHEBI:57305"/>
        <dbReference type="ChEBI" id="CHEBI:58095"/>
    </reaction>
</comment>
<protein>
    <recommendedName>
        <fullName evidence="30">Kynurenine/alpha-aminoadipate aminotransferase, mitochondrial</fullName>
        <ecNumber evidence="28">2.6.1.39</ecNumber>
        <ecNumber evidence="27">2.6.1.4</ecNumber>
        <ecNumber evidence="3">2.6.1.7</ecNumber>
        <ecNumber evidence="29">2.6.1.73</ecNumber>
    </recommendedName>
    <alternativeName>
        <fullName evidence="40">2-aminoadipate aminotransferase</fullName>
    </alternativeName>
    <alternativeName>
        <fullName evidence="33">2-aminoadipate transaminase</fullName>
    </alternativeName>
    <alternativeName>
        <fullName evidence="36">Alpha-aminoadipate aminotransferase</fullName>
    </alternativeName>
    <alternativeName>
        <fullName evidence="35">Glycine transaminase AADAT</fullName>
    </alternativeName>
    <alternativeName>
        <fullName evidence="39">Kynurenine aminotransferase II</fullName>
    </alternativeName>
    <alternativeName>
        <fullName evidence="34">Kynurenine--glyoxylate transaminase AADAT</fullName>
    </alternativeName>
    <alternativeName>
        <fullName evidence="37">Kynurenine--oxoglutarate aminotransferase II</fullName>
    </alternativeName>
    <alternativeName>
        <fullName evidence="38">Kynurenine--oxoglutarate transaminase 2</fullName>
    </alternativeName>
    <alternativeName>
        <fullName evidence="32">Kynurenine--oxoglutarate transaminase II</fullName>
    </alternativeName>
    <alternativeName>
        <fullName evidence="31">Methionine--glyoxylate transaminase AADAT</fullName>
    </alternativeName>
</protein>
<comment type="catalytic activity">
    <reaction evidence="22">
        <text>glycine + 2-oxoglutarate = glyoxylate + L-glutamate</text>
        <dbReference type="Rhea" id="RHEA:14089"/>
        <dbReference type="ChEBI" id="CHEBI:16810"/>
        <dbReference type="ChEBI" id="CHEBI:29985"/>
        <dbReference type="ChEBI" id="CHEBI:36655"/>
        <dbReference type="ChEBI" id="CHEBI:57305"/>
        <dbReference type="EC" id="2.6.1.4"/>
    </reaction>
</comment>
<evidence type="ECO:0000259" key="41">
    <source>
        <dbReference type="Pfam" id="PF00155"/>
    </source>
</evidence>
<sequence>MKYSRFLTQVSRNRQPSLIREMTNLLAQASPELVFMAGGLPNAQMFPFQAGSITLKDGRALTIHPKLMTDCLQYGPTAGYPPLVKQLKDLTQQLHSPPRWAEMDLVVTAGSQDGLCKALEMMISPGDYVVTQEPCYTGTLSILKPYKPQYLPISGDQNGMCPEALKAALSKWKPEEVQDTEKNVPKVLYVNPNACNPTGVSLPEDRRQEIYKIASEYNLIILEDDPYYFVQFGDRKDFPPSFLSMDVDCRVIRFDSFSKILSSGLRIGYVTGPKPLVERIVLHAQVSLLHAPAMSQVLVSELLKLWGDEGFFKHTDAVQAFYLDQRNAMLEAAEKHLSDLCEWAVPTGGMFLWLKVPKIHDTWDMILERALTKNVILVPGKAFMCDSSKPCQYMRAAFSIVSPENMDKGCKNLAELIREEMVLQESNASSD</sequence>
<dbReference type="EC" id="2.6.1.39" evidence="28"/>
<dbReference type="EMBL" id="GDRN01064415">
    <property type="protein sequence ID" value="JAI64842.1"/>
    <property type="molecule type" value="Transcribed_RNA"/>
</dbReference>
<evidence type="ECO:0000256" key="40">
    <source>
        <dbReference type="ARBA" id="ARBA00083735"/>
    </source>
</evidence>
<evidence type="ECO:0000256" key="37">
    <source>
        <dbReference type="ARBA" id="ARBA00082796"/>
    </source>
</evidence>
<keyword evidence="5" id="KW-0808">Transferase</keyword>
<evidence type="ECO:0000256" key="10">
    <source>
        <dbReference type="ARBA" id="ARBA00050937"/>
    </source>
</evidence>
<dbReference type="InterPro" id="IPR004839">
    <property type="entry name" value="Aminotransferase_I/II_large"/>
</dbReference>
<evidence type="ECO:0000256" key="30">
    <source>
        <dbReference type="ARBA" id="ARBA00074091"/>
    </source>
</evidence>
<evidence type="ECO:0000256" key="13">
    <source>
        <dbReference type="ARBA" id="ARBA00051742"/>
    </source>
</evidence>